<evidence type="ECO:0000256" key="5">
    <source>
        <dbReference type="ARBA" id="ARBA00013200"/>
    </source>
</evidence>
<dbReference type="InterPro" id="IPR003805">
    <property type="entry name" value="CobS"/>
</dbReference>
<evidence type="ECO:0000256" key="1">
    <source>
        <dbReference type="ARBA" id="ARBA00001946"/>
    </source>
</evidence>
<dbReference type="NCBIfam" id="TIGR00317">
    <property type="entry name" value="cobS"/>
    <property type="match status" value="1"/>
</dbReference>
<evidence type="ECO:0000256" key="18">
    <source>
        <dbReference type="ARBA" id="ARBA00049504"/>
    </source>
</evidence>
<organism evidence="20 21">
    <name type="scientific">Clostridium oryzae</name>
    <dbReference type="NCBI Taxonomy" id="1450648"/>
    <lineage>
        <taxon>Bacteria</taxon>
        <taxon>Bacillati</taxon>
        <taxon>Bacillota</taxon>
        <taxon>Clostridia</taxon>
        <taxon>Eubacteriales</taxon>
        <taxon>Clostridiaceae</taxon>
        <taxon>Clostridium</taxon>
    </lineage>
</organism>
<comment type="similarity">
    <text evidence="4 19">Belongs to the CobS family.</text>
</comment>
<evidence type="ECO:0000256" key="12">
    <source>
        <dbReference type="ARBA" id="ARBA00022989"/>
    </source>
</evidence>
<evidence type="ECO:0000256" key="4">
    <source>
        <dbReference type="ARBA" id="ARBA00010561"/>
    </source>
</evidence>
<evidence type="ECO:0000313" key="20">
    <source>
        <dbReference type="EMBL" id="OPJ63067.1"/>
    </source>
</evidence>
<comment type="catalytic activity">
    <reaction evidence="18 19">
        <text>alpha-ribazole 5'-phosphate + adenosylcob(III)inamide-GDP = adenosylcob(III)alamin 5'-phosphate + GMP + H(+)</text>
        <dbReference type="Rhea" id="RHEA:23560"/>
        <dbReference type="ChEBI" id="CHEBI:15378"/>
        <dbReference type="ChEBI" id="CHEBI:57918"/>
        <dbReference type="ChEBI" id="CHEBI:58115"/>
        <dbReference type="ChEBI" id="CHEBI:60487"/>
        <dbReference type="ChEBI" id="CHEBI:60493"/>
        <dbReference type="EC" id="2.7.8.26"/>
    </reaction>
</comment>
<comment type="cofactor">
    <cofactor evidence="1 19">
        <name>Mg(2+)</name>
        <dbReference type="ChEBI" id="CHEBI:18420"/>
    </cofactor>
</comment>
<reference evidence="20 21" key="1">
    <citation type="submission" date="2017-03" db="EMBL/GenBank/DDBJ databases">
        <title>Genome sequence of Clostridium oryzae DSM 28571.</title>
        <authorList>
            <person name="Poehlein A."/>
            <person name="Daniel R."/>
        </authorList>
    </citation>
    <scope>NUCLEOTIDE SEQUENCE [LARGE SCALE GENOMIC DNA]</scope>
    <source>
        <strain evidence="20 21">DSM 28571</strain>
    </source>
</reference>
<keyword evidence="7 19" id="KW-1003">Cell membrane</keyword>
<feature type="transmembrane region" description="Helical" evidence="19">
    <location>
        <begin position="232"/>
        <end position="250"/>
    </location>
</feature>
<keyword evidence="21" id="KW-1185">Reference proteome</keyword>
<dbReference type="RefSeq" id="WP_079422843.1">
    <property type="nucleotide sequence ID" value="NZ_MZGV01000011.1"/>
</dbReference>
<keyword evidence="13 19" id="KW-0472">Membrane</keyword>
<dbReference type="STRING" id="1450648.CLORY_14330"/>
<dbReference type="HAMAP" id="MF_00719">
    <property type="entry name" value="CobS"/>
    <property type="match status" value="1"/>
</dbReference>
<evidence type="ECO:0000256" key="7">
    <source>
        <dbReference type="ARBA" id="ARBA00022475"/>
    </source>
</evidence>
<evidence type="ECO:0000256" key="13">
    <source>
        <dbReference type="ARBA" id="ARBA00023136"/>
    </source>
</evidence>
<proteinExistence type="inferred from homology"/>
<dbReference type="EC" id="2.7.8.26" evidence="5 19"/>
<keyword evidence="10 19" id="KW-0812">Transmembrane</keyword>
<comment type="function">
    <text evidence="14 19">Joins adenosylcobinamide-GDP and alpha-ribazole to generate adenosylcobalamin (Ado-cobalamin). Also synthesizes adenosylcobalamin 5'-phosphate from adenosylcobinamide-GDP and alpha-ribazole 5'-phosphate.</text>
</comment>
<keyword evidence="11 19" id="KW-0460">Magnesium</keyword>
<name>A0A1V4IUE9_9CLOT</name>
<dbReference type="Proteomes" id="UP000190080">
    <property type="component" value="Unassembled WGS sequence"/>
</dbReference>
<comment type="caution">
    <text evidence="20">The sequence shown here is derived from an EMBL/GenBank/DDBJ whole genome shotgun (WGS) entry which is preliminary data.</text>
</comment>
<evidence type="ECO:0000256" key="19">
    <source>
        <dbReference type="HAMAP-Rule" id="MF_00719"/>
    </source>
</evidence>
<comment type="catalytic activity">
    <reaction evidence="17 19">
        <text>alpha-ribazole + adenosylcob(III)inamide-GDP = adenosylcob(III)alamin + GMP + H(+)</text>
        <dbReference type="Rhea" id="RHEA:16049"/>
        <dbReference type="ChEBI" id="CHEBI:10329"/>
        <dbReference type="ChEBI" id="CHEBI:15378"/>
        <dbReference type="ChEBI" id="CHEBI:18408"/>
        <dbReference type="ChEBI" id="CHEBI:58115"/>
        <dbReference type="ChEBI" id="CHEBI:60487"/>
        <dbReference type="EC" id="2.7.8.26"/>
    </reaction>
</comment>
<evidence type="ECO:0000256" key="3">
    <source>
        <dbReference type="ARBA" id="ARBA00004663"/>
    </source>
</evidence>
<comment type="pathway">
    <text evidence="3 19">Cofactor biosynthesis; adenosylcobalamin biosynthesis; adenosylcobalamin from cob(II)yrinate a,c-diamide: step 7/7.</text>
</comment>
<accession>A0A1V4IUE9</accession>
<gene>
    <name evidence="19 20" type="primary">cobS</name>
    <name evidence="20" type="ORF">CLORY_14330</name>
</gene>
<evidence type="ECO:0000256" key="15">
    <source>
        <dbReference type="ARBA" id="ARBA00032605"/>
    </source>
</evidence>
<evidence type="ECO:0000256" key="17">
    <source>
        <dbReference type="ARBA" id="ARBA00048623"/>
    </source>
</evidence>
<protein>
    <recommendedName>
        <fullName evidence="6 19">Adenosylcobinamide-GDP ribazoletransferase</fullName>
        <ecNumber evidence="5 19">2.7.8.26</ecNumber>
    </recommendedName>
    <alternativeName>
        <fullName evidence="16 19">Cobalamin synthase</fullName>
    </alternativeName>
    <alternativeName>
        <fullName evidence="15 19">Cobalamin-5'-phosphate synthase</fullName>
    </alternativeName>
</protein>
<dbReference type="AlphaFoldDB" id="A0A1V4IUE9"/>
<dbReference type="EMBL" id="MZGV01000011">
    <property type="protein sequence ID" value="OPJ63067.1"/>
    <property type="molecule type" value="Genomic_DNA"/>
</dbReference>
<dbReference type="PANTHER" id="PTHR34148">
    <property type="entry name" value="ADENOSYLCOBINAMIDE-GDP RIBAZOLETRANSFERASE"/>
    <property type="match status" value="1"/>
</dbReference>
<evidence type="ECO:0000313" key="21">
    <source>
        <dbReference type="Proteomes" id="UP000190080"/>
    </source>
</evidence>
<evidence type="ECO:0000256" key="11">
    <source>
        <dbReference type="ARBA" id="ARBA00022842"/>
    </source>
</evidence>
<feature type="transmembrane region" description="Helical" evidence="19">
    <location>
        <begin position="172"/>
        <end position="197"/>
    </location>
</feature>
<evidence type="ECO:0000256" key="6">
    <source>
        <dbReference type="ARBA" id="ARBA00015850"/>
    </source>
</evidence>
<keyword evidence="12 19" id="KW-1133">Transmembrane helix</keyword>
<dbReference type="GO" id="GO:0005886">
    <property type="term" value="C:plasma membrane"/>
    <property type="evidence" value="ECO:0007669"/>
    <property type="project" value="UniProtKB-SubCell"/>
</dbReference>
<dbReference type="GO" id="GO:0051073">
    <property type="term" value="F:adenosylcobinamide-GDP ribazoletransferase activity"/>
    <property type="evidence" value="ECO:0007669"/>
    <property type="project" value="UniProtKB-UniRule"/>
</dbReference>
<evidence type="ECO:0000256" key="8">
    <source>
        <dbReference type="ARBA" id="ARBA00022573"/>
    </source>
</evidence>
<dbReference type="UniPathway" id="UPA00148">
    <property type="reaction ID" value="UER00238"/>
</dbReference>
<evidence type="ECO:0000256" key="2">
    <source>
        <dbReference type="ARBA" id="ARBA00004651"/>
    </source>
</evidence>
<dbReference type="PANTHER" id="PTHR34148:SF1">
    <property type="entry name" value="ADENOSYLCOBINAMIDE-GDP RIBAZOLETRANSFERASE"/>
    <property type="match status" value="1"/>
</dbReference>
<dbReference type="Pfam" id="PF02654">
    <property type="entry name" value="CobS"/>
    <property type="match status" value="1"/>
</dbReference>
<evidence type="ECO:0000256" key="10">
    <source>
        <dbReference type="ARBA" id="ARBA00022692"/>
    </source>
</evidence>
<evidence type="ECO:0000256" key="14">
    <source>
        <dbReference type="ARBA" id="ARBA00025228"/>
    </source>
</evidence>
<dbReference type="GO" id="GO:0009236">
    <property type="term" value="P:cobalamin biosynthetic process"/>
    <property type="evidence" value="ECO:0007669"/>
    <property type="project" value="UniProtKB-UniRule"/>
</dbReference>
<evidence type="ECO:0000256" key="9">
    <source>
        <dbReference type="ARBA" id="ARBA00022679"/>
    </source>
</evidence>
<evidence type="ECO:0000256" key="16">
    <source>
        <dbReference type="ARBA" id="ARBA00032853"/>
    </source>
</evidence>
<dbReference type="GO" id="GO:0008818">
    <property type="term" value="F:cobalamin 5'-phosphate synthase activity"/>
    <property type="evidence" value="ECO:0007669"/>
    <property type="project" value="UniProtKB-UniRule"/>
</dbReference>
<feature type="transmembrane region" description="Helical" evidence="19">
    <location>
        <begin position="47"/>
        <end position="72"/>
    </location>
</feature>
<feature type="transmembrane region" description="Helical" evidence="19">
    <location>
        <begin position="110"/>
        <end position="128"/>
    </location>
</feature>
<sequence>MKKWIQNMLLLFQLLTRVPINKALPCEENDFRRASNFFPIVGLFIGIIQYILCYFLDTAVTAYVMALIVALAEIILTGGFHVDGFADTCDGFFAYKGKDRIISIMKDSRLGTFGCIAIVADMLLRVLLLGDIIADSAYSSLYILIIPIIARTSIAFLSYIGKPAKEEGMGNLFIETVTIREVIVGIVVGMLITFGVLGIIETLILFITAALVTILFNVYCKSKIGGITGDSLGANNEIVTFALMIVVYIMM</sequence>
<keyword evidence="9 19" id="KW-0808">Transferase</keyword>
<keyword evidence="8 19" id="KW-0169">Cobalamin biosynthesis</keyword>
<comment type="subcellular location">
    <subcellularLocation>
        <location evidence="2 19">Cell membrane</location>
        <topology evidence="2 19">Multi-pass membrane protein</topology>
    </subcellularLocation>
</comment>
<feature type="transmembrane region" description="Helical" evidence="19">
    <location>
        <begin position="140"/>
        <end position="160"/>
    </location>
</feature>
<dbReference type="OrthoDB" id="9794626at2"/>